<feature type="domain" description="HTH cro/C1-type" evidence="1">
    <location>
        <begin position="7"/>
        <end position="61"/>
    </location>
</feature>
<proteinExistence type="predicted"/>
<dbReference type="OrthoDB" id="9808428at2"/>
<accession>A0A1T4W4R5</accession>
<dbReference type="CDD" id="cd00093">
    <property type="entry name" value="HTH_XRE"/>
    <property type="match status" value="1"/>
</dbReference>
<dbReference type="InterPro" id="IPR008538">
    <property type="entry name" value="Uma2"/>
</dbReference>
<dbReference type="STRING" id="39495.SAMN02745111_02307"/>
<dbReference type="CDD" id="cd06260">
    <property type="entry name" value="DUF820-like"/>
    <property type="match status" value="1"/>
</dbReference>
<dbReference type="EMBL" id="FUXZ01000017">
    <property type="protein sequence ID" value="SKA72129.1"/>
    <property type="molecule type" value="Genomic_DNA"/>
</dbReference>
<dbReference type="Proteomes" id="UP000190814">
    <property type="component" value="Unassembled WGS sequence"/>
</dbReference>
<reference evidence="2 3" key="1">
    <citation type="submission" date="2017-02" db="EMBL/GenBank/DDBJ databases">
        <authorList>
            <person name="Peterson S.W."/>
        </authorList>
    </citation>
    <scope>NUCLEOTIDE SEQUENCE [LARGE SCALE GENOMIC DNA]</scope>
    <source>
        <strain evidence="2 3">ATCC 35992</strain>
    </source>
</reference>
<name>A0A1T4W4R5_9FIRM</name>
<organism evidence="2 3">
    <name type="scientific">Eubacterium uniforme</name>
    <dbReference type="NCBI Taxonomy" id="39495"/>
    <lineage>
        <taxon>Bacteria</taxon>
        <taxon>Bacillati</taxon>
        <taxon>Bacillota</taxon>
        <taxon>Clostridia</taxon>
        <taxon>Eubacteriales</taxon>
        <taxon>Eubacteriaceae</taxon>
        <taxon>Eubacterium</taxon>
    </lineage>
</organism>
<sequence>MYTLEEMKNMREMYGFSYKEISEKSGLPISTVQKVFGGLINRPRKSTLEKMSVAFVEYDKKTSYVVEEERYCGVLSEESAKYDSGYYDSGYDFGDKKNGEFTYNDYLNFRLPEGKRVEIIDGYVYDMSSPSQIHQIIVGDLYSEISKFIEKNKGDCFVGMAPFDIRLAAGNDDKTVVQPDVFVKCKSERKNKISEGGPDLVIEVLSPSTRKTDLTIKMNKYCEYGVREYVVVDYKNEKVIRYDFEDNCLIDMFDFDDKIPILIYGGKLKIDFGKIKEHIKKMKDIWEDFE</sequence>
<evidence type="ECO:0000313" key="2">
    <source>
        <dbReference type="EMBL" id="SKA72129.1"/>
    </source>
</evidence>
<dbReference type="GO" id="GO:0004519">
    <property type="term" value="F:endonuclease activity"/>
    <property type="evidence" value="ECO:0007669"/>
    <property type="project" value="UniProtKB-KW"/>
</dbReference>
<evidence type="ECO:0000313" key="3">
    <source>
        <dbReference type="Proteomes" id="UP000190814"/>
    </source>
</evidence>
<dbReference type="AlphaFoldDB" id="A0A1T4W4R5"/>
<gene>
    <name evidence="2" type="ORF">SAMN02745111_02307</name>
</gene>
<dbReference type="Pfam" id="PF05685">
    <property type="entry name" value="Uma2"/>
    <property type="match status" value="1"/>
</dbReference>
<dbReference type="SUPFAM" id="SSF52980">
    <property type="entry name" value="Restriction endonuclease-like"/>
    <property type="match status" value="1"/>
</dbReference>
<dbReference type="PROSITE" id="PS50943">
    <property type="entry name" value="HTH_CROC1"/>
    <property type="match status" value="1"/>
</dbReference>
<protein>
    <submittedName>
        <fullName evidence="2">Endonuclease, Uma2 family (Restriction endonuclease fold)</fullName>
    </submittedName>
</protein>
<keyword evidence="2" id="KW-0378">Hydrolase</keyword>
<keyword evidence="2" id="KW-0255">Endonuclease</keyword>
<keyword evidence="3" id="KW-1185">Reference proteome</keyword>
<dbReference type="InterPro" id="IPR011335">
    <property type="entry name" value="Restrct_endonuc-II-like"/>
</dbReference>
<dbReference type="PANTHER" id="PTHR36558:SF1">
    <property type="entry name" value="RESTRICTION ENDONUCLEASE DOMAIN-CONTAINING PROTEIN-RELATED"/>
    <property type="match status" value="1"/>
</dbReference>
<dbReference type="RefSeq" id="WP_078767129.1">
    <property type="nucleotide sequence ID" value="NZ_FUXZ01000017.1"/>
</dbReference>
<dbReference type="InterPro" id="IPR001387">
    <property type="entry name" value="Cro/C1-type_HTH"/>
</dbReference>
<dbReference type="SMART" id="SM00530">
    <property type="entry name" value="HTH_XRE"/>
    <property type="match status" value="1"/>
</dbReference>
<dbReference type="PANTHER" id="PTHR36558">
    <property type="entry name" value="GLR1098 PROTEIN"/>
    <property type="match status" value="1"/>
</dbReference>
<dbReference type="InterPro" id="IPR012296">
    <property type="entry name" value="Nuclease_put_TT1808"/>
</dbReference>
<keyword evidence="2" id="KW-0540">Nuclease</keyword>
<evidence type="ECO:0000259" key="1">
    <source>
        <dbReference type="PROSITE" id="PS50943"/>
    </source>
</evidence>
<dbReference type="Gene3D" id="3.90.1570.10">
    <property type="entry name" value="tt1808, chain A"/>
    <property type="match status" value="1"/>
</dbReference>